<dbReference type="InterPro" id="IPR006901">
    <property type="entry name" value="TrmK"/>
</dbReference>
<dbReference type="PANTHER" id="PTHR38451:SF1">
    <property type="entry name" value="TRNA (ADENINE(22)-N(1))-METHYLTRANSFERASE"/>
    <property type="match status" value="1"/>
</dbReference>
<name>A0A097SSQ6_9BACT</name>
<dbReference type="HOGENOM" id="CLU_071037_2_1_14"/>
<keyword evidence="1" id="KW-0808">Transferase</keyword>
<sequence>MIITNKRLLTIAQYISQNKKNQNIDVIDIGSDHAFLSIQLINQNIANYVLNVEIATEPMENGISNIKQYCTNPSLIDNVIYGSEKFYQLINRDFDTVTISGLGGNKIAELVVNYVQLFKKNKHNFNQFIVCMNNKVFYFRKYLFDNLPELKIKEETIIEENGYFYEILILSKENGIGANNELTQYFGPINLKKRTNLFYKMHNNRKQYIESHSLDQFNQKLKKELKLLYEVIK</sequence>
<dbReference type="AlphaFoldDB" id="A0A097SSQ6"/>
<dbReference type="PANTHER" id="PTHR38451">
    <property type="entry name" value="TRNA (ADENINE(22)-N(1))-METHYLTRANSFERASE"/>
    <property type="match status" value="1"/>
</dbReference>
<dbReference type="GO" id="GO:0160105">
    <property type="term" value="F:tRNA (adenine(22)-N1)-methyltransferase activity"/>
    <property type="evidence" value="ECO:0007669"/>
    <property type="project" value="InterPro"/>
</dbReference>
<evidence type="ECO:0000313" key="1">
    <source>
        <dbReference type="EMBL" id="AIV03616.1"/>
    </source>
</evidence>
<protein>
    <submittedName>
        <fullName evidence="1">SAM-dependent methyltransferase</fullName>
    </submittedName>
</protein>
<keyword evidence="2" id="KW-1185">Reference proteome</keyword>
<evidence type="ECO:0000313" key="2">
    <source>
        <dbReference type="Proteomes" id="UP000030066"/>
    </source>
</evidence>
<proteinExistence type="predicted"/>
<reference evidence="1 2" key="1">
    <citation type="journal article" date="2014" name="PLoS ONE">
        <title>An emerging Mycoplasma associated with trichomoniasis, vaginal infection and disease.</title>
        <authorList>
            <consortium name="Vaginal Microbiome Consortium"/>
            <person name="Fettweis J.M."/>
            <person name="Serrano M.G."/>
            <person name="Huang B."/>
            <person name="Brooks J.P."/>
            <person name="Glascock A.L."/>
            <person name="Sheth N.U."/>
            <person name="Strauss J.F.III."/>
            <person name="Jefferson K.K."/>
            <person name="Buck G.A."/>
        </authorList>
    </citation>
    <scope>NUCLEOTIDE SEQUENCE [LARGE SCALE GENOMIC DNA]</scope>
    <source>
        <strain evidence="1 2">VCU_M1</strain>
    </source>
</reference>
<dbReference type="EMBL" id="CP007711">
    <property type="protein sequence ID" value="AIV03616.1"/>
    <property type="molecule type" value="Genomic_DNA"/>
</dbReference>
<accession>A0A097SSQ6</accession>
<dbReference type="Pfam" id="PF04816">
    <property type="entry name" value="TrmK"/>
    <property type="match status" value="1"/>
</dbReference>
<dbReference type="STRING" id="1318617.MGM1_2400"/>
<dbReference type="KEGG" id="mgj:MGM1_2400"/>
<organism evidence="1 2">
    <name type="scientific">Candidatus Malacoplasma girerdii</name>
    <dbReference type="NCBI Taxonomy" id="1318617"/>
    <lineage>
        <taxon>Bacteria</taxon>
        <taxon>Bacillati</taxon>
        <taxon>Mycoplasmatota</taxon>
        <taxon>Mycoplasmoidales</taxon>
        <taxon>Mycoplasmoidaceae</taxon>
        <taxon>Malacoplasma</taxon>
    </lineage>
</organism>
<dbReference type="eggNOG" id="COG2384">
    <property type="taxonomic scope" value="Bacteria"/>
</dbReference>
<dbReference type="GO" id="GO:0032259">
    <property type="term" value="P:methylation"/>
    <property type="evidence" value="ECO:0007669"/>
    <property type="project" value="UniProtKB-KW"/>
</dbReference>
<dbReference type="InterPro" id="IPR029063">
    <property type="entry name" value="SAM-dependent_MTases_sf"/>
</dbReference>
<dbReference type="Proteomes" id="UP000030066">
    <property type="component" value="Chromosome"/>
</dbReference>
<keyword evidence="1" id="KW-0489">Methyltransferase</keyword>
<dbReference type="Gene3D" id="3.40.50.150">
    <property type="entry name" value="Vaccinia Virus protein VP39"/>
    <property type="match status" value="1"/>
</dbReference>
<gene>
    <name evidence="1" type="ORF">MGM1_2400</name>
</gene>